<dbReference type="PANTHER" id="PTHR43045:SF1">
    <property type="entry name" value="SHIKIMATE TRANSPORTER"/>
    <property type="match status" value="1"/>
</dbReference>
<evidence type="ECO:0000256" key="7">
    <source>
        <dbReference type="SAM" id="Phobius"/>
    </source>
</evidence>
<protein>
    <submittedName>
        <fullName evidence="9">MFS transporter</fullName>
    </submittedName>
</protein>
<keyword evidence="5 7" id="KW-1133">Transmembrane helix</keyword>
<dbReference type="CDD" id="cd17369">
    <property type="entry name" value="MFS_ShiA_like"/>
    <property type="match status" value="1"/>
</dbReference>
<evidence type="ECO:0000256" key="1">
    <source>
        <dbReference type="ARBA" id="ARBA00004651"/>
    </source>
</evidence>
<evidence type="ECO:0000256" key="5">
    <source>
        <dbReference type="ARBA" id="ARBA00022989"/>
    </source>
</evidence>
<keyword evidence="2" id="KW-0813">Transport</keyword>
<feature type="transmembrane region" description="Helical" evidence="7">
    <location>
        <begin position="185"/>
        <end position="204"/>
    </location>
</feature>
<evidence type="ECO:0000256" key="3">
    <source>
        <dbReference type="ARBA" id="ARBA00022475"/>
    </source>
</evidence>
<keyword evidence="3" id="KW-1003">Cell membrane</keyword>
<accession>A0ABS1SLV9</accession>
<dbReference type="Pfam" id="PF07690">
    <property type="entry name" value="MFS_1"/>
    <property type="match status" value="1"/>
</dbReference>
<feature type="transmembrane region" description="Helical" evidence="7">
    <location>
        <begin position="394"/>
        <end position="413"/>
    </location>
</feature>
<dbReference type="InterPro" id="IPR005828">
    <property type="entry name" value="MFS_sugar_transport-like"/>
</dbReference>
<proteinExistence type="predicted"/>
<dbReference type="RefSeq" id="WP_202380909.1">
    <property type="nucleotide sequence ID" value="NZ_BAAAMA010000008.1"/>
</dbReference>
<feature type="transmembrane region" description="Helical" evidence="7">
    <location>
        <begin position="271"/>
        <end position="292"/>
    </location>
</feature>
<comment type="caution">
    <text evidence="9">The sequence shown here is derived from an EMBL/GenBank/DDBJ whole genome shotgun (WGS) entry which is preliminary data.</text>
</comment>
<comment type="subcellular location">
    <subcellularLocation>
        <location evidence="1">Cell membrane</location>
        <topology evidence="1">Multi-pass membrane protein</topology>
    </subcellularLocation>
</comment>
<dbReference type="EMBL" id="QYAD01000001">
    <property type="protein sequence ID" value="MBL3688915.1"/>
    <property type="molecule type" value="Genomic_DNA"/>
</dbReference>
<feature type="transmembrane region" description="Helical" evidence="7">
    <location>
        <begin position="151"/>
        <end position="173"/>
    </location>
</feature>
<organism evidence="9 10">
    <name type="scientific">Leucobacter chromiireducens subsp. chromiireducens</name>
    <dbReference type="NCBI Taxonomy" id="660067"/>
    <lineage>
        <taxon>Bacteria</taxon>
        <taxon>Bacillati</taxon>
        <taxon>Actinomycetota</taxon>
        <taxon>Actinomycetes</taxon>
        <taxon>Micrococcales</taxon>
        <taxon>Microbacteriaceae</taxon>
        <taxon>Leucobacter</taxon>
    </lineage>
</organism>
<dbReference type="Proteomes" id="UP001646141">
    <property type="component" value="Unassembled WGS sequence"/>
</dbReference>
<dbReference type="PANTHER" id="PTHR43045">
    <property type="entry name" value="SHIKIMATE TRANSPORTER"/>
    <property type="match status" value="1"/>
</dbReference>
<keyword evidence="10" id="KW-1185">Reference proteome</keyword>
<reference evidence="9 10" key="1">
    <citation type="submission" date="2018-09" db="EMBL/GenBank/DDBJ databases">
        <title>Comparative genomics of Leucobacter spp.</title>
        <authorList>
            <person name="Reis A.C."/>
            <person name="Kolvenbach B.A."/>
            <person name="Corvini P.F.X."/>
            <person name="Nunes O.C."/>
        </authorList>
    </citation>
    <scope>NUCLEOTIDE SEQUENCE [LARGE SCALE GENOMIC DNA]</scope>
    <source>
        <strain evidence="9 10">L-1</strain>
    </source>
</reference>
<feature type="domain" description="Major facilitator superfamily (MFS) profile" evidence="8">
    <location>
        <begin position="13"/>
        <end position="414"/>
    </location>
</feature>
<evidence type="ECO:0000259" key="8">
    <source>
        <dbReference type="PROSITE" id="PS50850"/>
    </source>
</evidence>
<feature type="transmembrane region" description="Helical" evidence="7">
    <location>
        <begin position="328"/>
        <end position="346"/>
    </location>
</feature>
<evidence type="ECO:0000256" key="2">
    <source>
        <dbReference type="ARBA" id="ARBA00022448"/>
    </source>
</evidence>
<dbReference type="PROSITE" id="PS50850">
    <property type="entry name" value="MFS"/>
    <property type="match status" value="1"/>
</dbReference>
<evidence type="ECO:0000313" key="10">
    <source>
        <dbReference type="Proteomes" id="UP001646141"/>
    </source>
</evidence>
<keyword evidence="4 7" id="KW-0812">Transmembrane</keyword>
<feature type="transmembrane region" description="Helical" evidence="7">
    <location>
        <begin position="367"/>
        <end position="388"/>
    </location>
</feature>
<feature type="transmembrane region" description="Helical" evidence="7">
    <location>
        <begin position="86"/>
        <end position="107"/>
    </location>
</feature>
<feature type="transmembrane region" description="Helical" evidence="7">
    <location>
        <begin position="21"/>
        <end position="44"/>
    </location>
</feature>
<feature type="transmembrane region" description="Helical" evidence="7">
    <location>
        <begin position="232"/>
        <end position="251"/>
    </location>
</feature>
<gene>
    <name evidence="9" type="ORF">D3226_02940</name>
</gene>
<dbReference type="InterPro" id="IPR011701">
    <property type="entry name" value="MFS"/>
</dbReference>
<feature type="transmembrane region" description="Helical" evidence="7">
    <location>
        <begin position="113"/>
        <end position="139"/>
    </location>
</feature>
<dbReference type="Gene3D" id="1.20.1250.20">
    <property type="entry name" value="MFS general substrate transporter like domains"/>
    <property type="match status" value="2"/>
</dbReference>
<evidence type="ECO:0000256" key="6">
    <source>
        <dbReference type="ARBA" id="ARBA00023136"/>
    </source>
</evidence>
<dbReference type="InterPro" id="IPR020846">
    <property type="entry name" value="MFS_dom"/>
</dbReference>
<dbReference type="InterPro" id="IPR036259">
    <property type="entry name" value="MFS_trans_sf"/>
</dbReference>
<evidence type="ECO:0000256" key="4">
    <source>
        <dbReference type="ARBA" id="ARBA00022692"/>
    </source>
</evidence>
<feature type="transmembrane region" description="Helical" evidence="7">
    <location>
        <begin position="299"/>
        <end position="322"/>
    </location>
</feature>
<dbReference type="SUPFAM" id="SSF103473">
    <property type="entry name" value="MFS general substrate transporter"/>
    <property type="match status" value="1"/>
</dbReference>
<name>A0ABS1SLV9_9MICO</name>
<sequence>MNSNMQAARRRKAAFASFIGTAIEWYDFYVFSVAAALVFGPVFFPTSDPIAGLAASFATYAVGFVARPLGAMIFGSIGDRLGRRQALVATLVLMGLATCLTGLLPSYDAVGPLAPILLVALRVIQGIAVGGEWGGAALMAVEHAPENAKSFYGGFVQLGNPAGAMLATGIFAVLASFGDDALQSWGWRIPFLISAVLIIIGLVIRARVEESPVFEPAPANARPVRDAIVQNWRPLLLAIGIMAVPSGSYYITSTYFTSYATVDAGIDATLVLNVLTIGSFVELVATLPAAWLADRFGRIRVLVIGMVGLGVFGALTFLVVSLNLGGPGLLILVFALLRLAGCSAYAPLAGAMAQMFPPQSRYTSISLGYQVGAAIFGGFSPLAATLLVGATGSVWAVVALLGALVTVAVFCTLRAPQHVDVVVGAGQADPVVAAEVPRV</sequence>
<feature type="transmembrane region" description="Helical" evidence="7">
    <location>
        <begin position="50"/>
        <end position="74"/>
    </location>
</feature>
<evidence type="ECO:0000313" key="9">
    <source>
        <dbReference type="EMBL" id="MBL3688915.1"/>
    </source>
</evidence>
<keyword evidence="6 7" id="KW-0472">Membrane</keyword>
<dbReference type="Pfam" id="PF00083">
    <property type="entry name" value="Sugar_tr"/>
    <property type="match status" value="1"/>
</dbReference>